<dbReference type="RefSeq" id="WP_386832162.1">
    <property type="nucleotide sequence ID" value="NZ_JBHUNP010000001.1"/>
</dbReference>
<dbReference type="Proteomes" id="UP001597521">
    <property type="component" value="Unassembled WGS sequence"/>
</dbReference>
<keyword evidence="6" id="KW-1185">Reference proteome</keyword>
<dbReference type="PANTHER" id="PTHR33376:SF7">
    <property type="entry name" value="C4-DICARBOXYLATE-BINDING PROTEIN DCTB"/>
    <property type="match status" value="1"/>
</dbReference>
<proteinExistence type="inferred from homology"/>
<evidence type="ECO:0000256" key="1">
    <source>
        <dbReference type="ARBA" id="ARBA00009023"/>
    </source>
</evidence>
<dbReference type="Gene3D" id="3.40.190.170">
    <property type="entry name" value="Bacterial extracellular solute-binding protein, family 7"/>
    <property type="match status" value="1"/>
</dbReference>
<organism evidence="5 6">
    <name type="scientific">Devosia albogilva</name>
    <dbReference type="NCBI Taxonomy" id="429726"/>
    <lineage>
        <taxon>Bacteria</taxon>
        <taxon>Pseudomonadati</taxon>
        <taxon>Pseudomonadota</taxon>
        <taxon>Alphaproteobacteria</taxon>
        <taxon>Hyphomicrobiales</taxon>
        <taxon>Devosiaceae</taxon>
        <taxon>Devosia</taxon>
    </lineage>
</organism>
<sequence length="337" mass="37019">MGIKKLTLALLAASSLGLASEVVLAAEFELTYSTTYTPTHPYGRADEEWIERIHEQTDGRVQITAFWGGSLITSREGIDELNAGVADMAYIAPIYATSGYDLNRMTPQFFYGYDDAQDVLQVYLDLWNEYPQFAEELGGAQVLGYNVGTPMHLMLREKPFTQVSDLQGLRIRSAADYIGALSAAGAEGVTMPMTDTYPSLQRGVLDGVIAPYEALRSLSFAEVINYYSELPHSRGAYPSRAINAQAWESLPEDIQQVFLDNIDWLTQATYDYAQEAEDAGRAYGEEQGVQFNAVAPEVVAEYSSAFEPAARETAAKLDSAGLPGTEILEKIRAALEQ</sequence>
<dbReference type="PANTHER" id="PTHR33376">
    <property type="match status" value="1"/>
</dbReference>
<evidence type="ECO:0000256" key="3">
    <source>
        <dbReference type="ARBA" id="ARBA00022729"/>
    </source>
</evidence>
<feature type="signal peptide" evidence="4">
    <location>
        <begin position="1"/>
        <end position="25"/>
    </location>
</feature>
<dbReference type="InterPro" id="IPR038404">
    <property type="entry name" value="TRAP_DctP_sf"/>
</dbReference>
<comment type="caution">
    <text evidence="5">The sequence shown here is derived from an EMBL/GenBank/DDBJ whole genome shotgun (WGS) entry which is preliminary data.</text>
</comment>
<keyword evidence="2" id="KW-0813">Transport</keyword>
<dbReference type="EMBL" id="JBHUNP010000001">
    <property type="protein sequence ID" value="MFD2647126.1"/>
    <property type="molecule type" value="Genomic_DNA"/>
</dbReference>
<dbReference type="Pfam" id="PF03480">
    <property type="entry name" value="DctP"/>
    <property type="match status" value="1"/>
</dbReference>
<keyword evidence="3 4" id="KW-0732">Signal</keyword>
<evidence type="ECO:0000313" key="5">
    <source>
        <dbReference type="EMBL" id="MFD2647126.1"/>
    </source>
</evidence>
<feature type="chain" id="PRO_5045655274" evidence="4">
    <location>
        <begin position="26"/>
        <end position="337"/>
    </location>
</feature>
<evidence type="ECO:0000313" key="6">
    <source>
        <dbReference type="Proteomes" id="UP001597521"/>
    </source>
</evidence>
<gene>
    <name evidence="5" type="ORF">ACFSX5_04860</name>
</gene>
<protein>
    <submittedName>
        <fullName evidence="5">TRAP transporter substrate-binding protein</fullName>
    </submittedName>
</protein>
<accession>A0ABW5QIF8</accession>
<reference evidence="6" key="1">
    <citation type="journal article" date="2019" name="Int. J. Syst. Evol. Microbiol.">
        <title>The Global Catalogue of Microorganisms (GCM) 10K type strain sequencing project: providing services to taxonomists for standard genome sequencing and annotation.</title>
        <authorList>
            <consortium name="The Broad Institute Genomics Platform"/>
            <consortium name="The Broad Institute Genome Sequencing Center for Infectious Disease"/>
            <person name="Wu L."/>
            <person name="Ma J."/>
        </authorList>
    </citation>
    <scope>NUCLEOTIDE SEQUENCE [LARGE SCALE GENOMIC DNA]</scope>
    <source>
        <strain evidence="6">CCM 7427</strain>
    </source>
</reference>
<evidence type="ECO:0000256" key="4">
    <source>
        <dbReference type="SAM" id="SignalP"/>
    </source>
</evidence>
<dbReference type="InterPro" id="IPR018389">
    <property type="entry name" value="DctP_fam"/>
</dbReference>
<evidence type="ECO:0000256" key="2">
    <source>
        <dbReference type="ARBA" id="ARBA00022448"/>
    </source>
</evidence>
<dbReference type="NCBIfam" id="NF037995">
    <property type="entry name" value="TRAP_S1"/>
    <property type="match status" value="1"/>
</dbReference>
<comment type="similarity">
    <text evidence="1">Belongs to the bacterial solute-binding protein 7 family.</text>
</comment>
<name>A0ABW5QIF8_9HYPH</name>